<evidence type="ECO:0000313" key="15">
    <source>
        <dbReference type="Proteomes" id="UP000521017"/>
    </source>
</evidence>
<feature type="domain" description="Tr-type G" evidence="13">
    <location>
        <begin position="519"/>
        <end position="689"/>
    </location>
</feature>
<dbReference type="InterPro" id="IPR023115">
    <property type="entry name" value="TIF_IF2_dom3"/>
</dbReference>
<dbReference type="SUPFAM" id="SSF50447">
    <property type="entry name" value="Translation proteins"/>
    <property type="match status" value="2"/>
</dbReference>
<dbReference type="FunFam" id="3.40.50.300:FF:000019">
    <property type="entry name" value="Translation initiation factor IF-2"/>
    <property type="match status" value="1"/>
</dbReference>
<dbReference type="GO" id="GO:0005737">
    <property type="term" value="C:cytoplasm"/>
    <property type="evidence" value="ECO:0007669"/>
    <property type="project" value="UniProtKB-SubCell"/>
</dbReference>
<dbReference type="PANTHER" id="PTHR43381:SF5">
    <property type="entry name" value="TR-TYPE G DOMAIN-CONTAINING PROTEIN"/>
    <property type="match status" value="1"/>
</dbReference>
<feature type="compositionally biased region" description="Low complexity" evidence="12">
    <location>
        <begin position="337"/>
        <end position="347"/>
    </location>
</feature>
<dbReference type="FunFam" id="2.40.30.10:FF:000007">
    <property type="entry name" value="Translation initiation factor IF-2"/>
    <property type="match status" value="1"/>
</dbReference>
<feature type="region of interest" description="Disordered" evidence="12">
    <location>
        <begin position="111"/>
        <end position="131"/>
    </location>
</feature>
<keyword evidence="6 9" id="KW-0547">Nucleotide-binding</keyword>
<dbReference type="Pfam" id="PF04760">
    <property type="entry name" value="IF2_N"/>
    <property type="match status" value="1"/>
</dbReference>
<feature type="compositionally biased region" description="Low complexity" evidence="12">
    <location>
        <begin position="310"/>
        <end position="319"/>
    </location>
</feature>
<dbReference type="NCBIfam" id="TIGR00487">
    <property type="entry name" value="IF-2"/>
    <property type="match status" value="1"/>
</dbReference>
<dbReference type="EMBL" id="JACHCC010000004">
    <property type="protein sequence ID" value="MBB6499718.1"/>
    <property type="molecule type" value="Genomic_DNA"/>
</dbReference>
<dbReference type="Proteomes" id="UP000521017">
    <property type="component" value="Unassembled WGS sequence"/>
</dbReference>
<proteinExistence type="inferred from homology"/>
<feature type="region of interest" description="Disordered" evidence="12">
    <location>
        <begin position="399"/>
        <end position="419"/>
    </location>
</feature>
<keyword evidence="4 9" id="KW-0963">Cytoplasm</keyword>
<evidence type="ECO:0000256" key="12">
    <source>
        <dbReference type="SAM" id="MobiDB-lite"/>
    </source>
</evidence>
<sequence length="1020" mass="110339">MSDDKPIILFKAVKELNVGIATAVEFLEKKGFSVENKPTTKLSRDMYNALLKEFQGDKIVKEEANQIVIGKIRRDEPEVTDKVADAPRKNVEFESEGILIKNLHSYTPPVVEKPKEESAAPEKEVEKEAEKVEEGTLKGVKIVGKINLDDLNSKTRPTKKEELPAPEVVKAEAPVVVPPAPVEKPEPAAIIPEAPKVVQEEVKPVEKPIVAKPVEIKPEVVKPVEEVKEEKPKPVESPVVKAEPVKEVVAPKADKPDEVEVIKARSVKLSGPNIIGKIVLPTTPERKSQPVASSADSNDAKRKRKRKKTPGAPGQQNQSSGGGNPSTPGQQGGGGNTPAPARPAGAPTFTNRPDFRNNTNNTANRPNFRNSKPGGTGGSKEEPTEKEIQDQIKATLARLSGAGKSGKFAQRAKLRRGKRDDVALSAEEAAMEQELQSKVLKVTEFVTANELASMMDVPVTKIIGTCMSLGMFVSINQRLDAETLTIVADEFGYEIQFVKPDDEGDSIIEESDNPEDLEPRAPVVTIMGHVDHGKTSLLDYIRKANVVAGEAGGITQHIGAYMVTTATGKKVTFLDTPGHEAFTAMRARGAKVADIAIIVVAADDAVMPQTKEAISHAQAAGVPLVFAFTKIDKPGANSDKIREQLSIMNILVEDWGGKFQSQEISGKSGLNVDLLLDKVLLEAELLELTANPNKRATGSVIEATLDKGRGIVTTVLVQAGTLKVGDPILAGSYSGRVKALFNERGQKVEQAGPSVPVQVLGMQGAPTAGDKFNAVENESEAREIANKRLQLMREQGLRTQKHITLDEIGRRLAIGNFKELNLIVKGDVDGSIEALADSLLKLSTEEIQINIISKAVGQISESDVLLASASDAIIIGFQVRPSSGARKLAEAEQIDIRLYSIIYDAINEIKAAMEGMLAPEFQEKITANVEIRDTFKITKVGTIAGCMVLDGTITRNSKIRIVRDGVVVYTGELASLKRYKDDVKEVARGYECGLNIHNFNNIEVGDIVEAYEQVEVKRKL</sequence>
<evidence type="ECO:0000256" key="7">
    <source>
        <dbReference type="ARBA" id="ARBA00022917"/>
    </source>
</evidence>
<dbReference type="CDD" id="cd03692">
    <property type="entry name" value="mtIF2_IVc"/>
    <property type="match status" value="1"/>
</dbReference>
<comment type="caution">
    <text evidence="9">Lacks conserved residue(s) required for the propagation of feature annotation.</text>
</comment>
<evidence type="ECO:0000256" key="6">
    <source>
        <dbReference type="ARBA" id="ARBA00022741"/>
    </source>
</evidence>
<dbReference type="InterPro" id="IPR053905">
    <property type="entry name" value="EF-G-like_DII"/>
</dbReference>
<evidence type="ECO:0000256" key="4">
    <source>
        <dbReference type="ARBA" id="ARBA00022490"/>
    </source>
</evidence>
<dbReference type="FunFam" id="2.40.30.10:FF:000008">
    <property type="entry name" value="Translation initiation factor IF-2"/>
    <property type="match status" value="1"/>
</dbReference>
<dbReference type="InterPro" id="IPR006847">
    <property type="entry name" value="IF2_N"/>
</dbReference>
<dbReference type="NCBIfam" id="TIGR00231">
    <property type="entry name" value="small_GTP"/>
    <property type="match status" value="1"/>
</dbReference>
<accession>A0A7X0J2J6</accession>
<reference evidence="14 15" key="1">
    <citation type="submission" date="2020-08" db="EMBL/GenBank/DDBJ databases">
        <title>Genomic Encyclopedia of Type Strains, Phase IV (KMG-V): Genome sequencing to study the core and pangenomes of soil and plant-associated prokaryotes.</title>
        <authorList>
            <person name="Whitman W."/>
        </authorList>
    </citation>
    <scope>NUCLEOTIDE SEQUENCE [LARGE SCALE GENOMIC DNA]</scope>
    <source>
        <strain evidence="14 15">M2T3</strain>
    </source>
</reference>
<dbReference type="InterPro" id="IPR004161">
    <property type="entry name" value="EFTu-like_2"/>
</dbReference>
<dbReference type="Gene3D" id="3.40.50.300">
    <property type="entry name" value="P-loop containing nucleotide triphosphate hydrolases"/>
    <property type="match status" value="1"/>
</dbReference>
<comment type="subcellular location">
    <subcellularLocation>
        <location evidence="1 9 11">Cytoplasm</location>
    </subcellularLocation>
</comment>
<evidence type="ECO:0000313" key="14">
    <source>
        <dbReference type="EMBL" id="MBB6499718.1"/>
    </source>
</evidence>
<dbReference type="InterPro" id="IPR000178">
    <property type="entry name" value="TF_IF2_bacterial-like"/>
</dbReference>
<dbReference type="InterPro" id="IPR027417">
    <property type="entry name" value="P-loop_NTPase"/>
</dbReference>
<dbReference type="CDD" id="cd01887">
    <property type="entry name" value="IF2_eIF5B"/>
    <property type="match status" value="1"/>
</dbReference>
<evidence type="ECO:0000256" key="1">
    <source>
        <dbReference type="ARBA" id="ARBA00004496"/>
    </source>
</evidence>
<dbReference type="InterPro" id="IPR009000">
    <property type="entry name" value="Transl_B-barrel_sf"/>
</dbReference>
<dbReference type="InterPro" id="IPR000795">
    <property type="entry name" value="T_Tr_GTP-bd_dom"/>
</dbReference>
<dbReference type="FunFam" id="3.40.50.10050:FF:000001">
    <property type="entry name" value="Translation initiation factor IF-2"/>
    <property type="match status" value="1"/>
</dbReference>
<dbReference type="Pfam" id="PF22042">
    <property type="entry name" value="EF-G_D2"/>
    <property type="match status" value="1"/>
</dbReference>
<dbReference type="HAMAP" id="MF_00100_B">
    <property type="entry name" value="IF_2_B"/>
    <property type="match status" value="1"/>
</dbReference>
<dbReference type="CDD" id="cd03702">
    <property type="entry name" value="IF2_mtIF2_II"/>
    <property type="match status" value="1"/>
</dbReference>
<feature type="binding site" evidence="9">
    <location>
        <begin position="575"/>
        <end position="579"/>
    </location>
    <ligand>
        <name>GTP</name>
        <dbReference type="ChEBI" id="CHEBI:37565"/>
    </ligand>
</feature>
<feature type="binding site" evidence="9">
    <location>
        <begin position="528"/>
        <end position="535"/>
    </location>
    <ligand>
        <name>GTP</name>
        <dbReference type="ChEBI" id="CHEBI:37565"/>
    </ligand>
</feature>
<dbReference type="RefSeq" id="WP_184624437.1">
    <property type="nucleotide sequence ID" value="NZ_JACHCC010000004.1"/>
</dbReference>
<dbReference type="InterPro" id="IPR044145">
    <property type="entry name" value="IF2_II"/>
</dbReference>
<feature type="region of interest" description="Disordered" evidence="12">
    <location>
        <begin position="272"/>
        <end position="387"/>
    </location>
</feature>
<keyword evidence="8 9" id="KW-0342">GTP-binding</keyword>
<feature type="compositionally biased region" description="Low complexity" evidence="12">
    <location>
        <begin position="356"/>
        <end position="370"/>
    </location>
</feature>
<dbReference type="Pfam" id="PF11987">
    <property type="entry name" value="IF-2"/>
    <property type="match status" value="1"/>
</dbReference>
<comment type="function">
    <text evidence="9 10">One of the essential components for the initiation of protein synthesis. Protects formylmethionyl-tRNA from spontaneous hydrolysis and promotes its binding to the 30S ribosomal subunits. Also involved in the hydrolysis of GTP during the formation of the 70S ribosomal complex.</text>
</comment>
<comment type="caution">
    <text evidence="14">The sequence shown here is derived from an EMBL/GenBank/DDBJ whole genome shotgun (WGS) entry which is preliminary data.</text>
</comment>
<dbReference type="GO" id="GO:0003743">
    <property type="term" value="F:translation initiation factor activity"/>
    <property type="evidence" value="ECO:0007669"/>
    <property type="project" value="UniProtKB-UniRule"/>
</dbReference>
<evidence type="ECO:0000256" key="11">
    <source>
        <dbReference type="RuleBase" id="RU000645"/>
    </source>
</evidence>
<evidence type="ECO:0000256" key="3">
    <source>
        <dbReference type="ARBA" id="ARBA00020675"/>
    </source>
</evidence>
<dbReference type="Pfam" id="PF00009">
    <property type="entry name" value="GTP_EFTU"/>
    <property type="match status" value="1"/>
</dbReference>
<gene>
    <name evidence="9" type="primary">infB</name>
    <name evidence="14" type="ORF">HDF25_001860</name>
</gene>
<evidence type="ECO:0000256" key="10">
    <source>
        <dbReference type="RuleBase" id="RU000644"/>
    </source>
</evidence>
<keyword evidence="7 9" id="KW-0648">Protein biosynthesis</keyword>
<dbReference type="Gene3D" id="3.40.50.10050">
    <property type="entry name" value="Translation initiation factor IF- 2, domain 3"/>
    <property type="match status" value="1"/>
</dbReference>
<dbReference type="PROSITE" id="PS01176">
    <property type="entry name" value="IF2"/>
    <property type="match status" value="1"/>
</dbReference>
<dbReference type="PROSITE" id="PS51722">
    <property type="entry name" value="G_TR_2"/>
    <property type="match status" value="1"/>
</dbReference>
<protein>
    <recommendedName>
        <fullName evidence="3 9">Translation initiation factor IF-2</fullName>
    </recommendedName>
</protein>
<dbReference type="InterPro" id="IPR005225">
    <property type="entry name" value="Small_GTP-bd"/>
</dbReference>
<dbReference type="InterPro" id="IPR036925">
    <property type="entry name" value="TIF_IF2_dom3_sf"/>
</dbReference>
<comment type="similarity">
    <text evidence="2 9 10">Belongs to the TRAFAC class translation factor GTPase superfamily. Classic translation factor GTPase family. IF-2 subfamily.</text>
</comment>
<evidence type="ECO:0000259" key="13">
    <source>
        <dbReference type="PROSITE" id="PS51722"/>
    </source>
</evidence>
<feature type="binding site" evidence="9">
    <location>
        <begin position="629"/>
        <end position="632"/>
    </location>
    <ligand>
        <name>GTP</name>
        <dbReference type="ChEBI" id="CHEBI:37565"/>
    </ligand>
</feature>
<dbReference type="PANTHER" id="PTHR43381">
    <property type="entry name" value="TRANSLATION INITIATION FACTOR IF-2-RELATED"/>
    <property type="match status" value="1"/>
</dbReference>
<dbReference type="Pfam" id="PF03144">
    <property type="entry name" value="GTP_EFTU_D2"/>
    <property type="match status" value="1"/>
</dbReference>
<keyword evidence="5 9" id="KW-0396">Initiation factor</keyword>
<dbReference type="Gene3D" id="2.40.30.10">
    <property type="entry name" value="Translation factors"/>
    <property type="match status" value="2"/>
</dbReference>
<dbReference type="AlphaFoldDB" id="A0A7X0J2J6"/>
<evidence type="ECO:0000256" key="5">
    <source>
        <dbReference type="ARBA" id="ARBA00022540"/>
    </source>
</evidence>
<dbReference type="InterPro" id="IPR015760">
    <property type="entry name" value="TIF_IF2"/>
</dbReference>
<dbReference type="SUPFAM" id="SSF52156">
    <property type="entry name" value="Initiation factor IF2/eIF5b, domain 3"/>
    <property type="match status" value="1"/>
</dbReference>
<evidence type="ECO:0000256" key="2">
    <source>
        <dbReference type="ARBA" id="ARBA00007733"/>
    </source>
</evidence>
<dbReference type="SUPFAM" id="SSF52540">
    <property type="entry name" value="P-loop containing nucleoside triphosphate hydrolases"/>
    <property type="match status" value="1"/>
</dbReference>
<feature type="compositionally biased region" description="Gly residues" evidence="12">
    <location>
        <begin position="320"/>
        <end position="336"/>
    </location>
</feature>
<evidence type="ECO:0000256" key="8">
    <source>
        <dbReference type="ARBA" id="ARBA00023134"/>
    </source>
</evidence>
<dbReference type="GO" id="GO:0003924">
    <property type="term" value="F:GTPase activity"/>
    <property type="evidence" value="ECO:0007669"/>
    <property type="project" value="UniProtKB-UniRule"/>
</dbReference>
<organism evidence="14 15">
    <name type="scientific">Pedobacter cryoconitis</name>
    <dbReference type="NCBI Taxonomy" id="188932"/>
    <lineage>
        <taxon>Bacteria</taxon>
        <taxon>Pseudomonadati</taxon>
        <taxon>Bacteroidota</taxon>
        <taxon>Sphingobacteriia</taxon>
        <taxon>Sphingobacteriales</taxon>
        <taxon>Sphingobacteriaceae</taxon>
        <taxon>Pedobacter</taxon>
    </lineage>
</organism>
<name>A0A7X0J2J6_9SPHI</name>
<dbReference type="GO" id="GO:0005525">
    <property type="term" value="F:GTP binding"/>
    <property type="evidence" value="ECO:0007669"/>
    <property type="project" value="UniProtKB-KW"/>
</dbReference>
<evidence type="ECO:0000256" key="9">
    <source>
        <dbReference type="HAMAP-Rule" id="MF_00100"/>
    </source>
</evidence>
<feature type="compositionally biased region" description="Basic and acidic residues" evidence="12">
    <location>
        <begin position="112"/>
        <end position="131"/>
    </location>
</feature>